<protein>
    <submittedName>
        <fullName evidence="2">Uncharacterized protein</fullName>
    </submittedName>
</protein>
<feature type="region of interest" description="Disordered" evidence="1">
    <location>
        <begin position="1"/>
        <end position="44"/>
    </location>
</feature>
<comment type="caution">
    <text evidence="2">The sequence shown here is derived from an EMBL/GenBank/DDBJ whole genome shotgun (WGS) entry which is preliminary data.</text>
</comment>
<sequence>MDQHYYRSASNSLLTRTADRTPKTFALQGDPSRPTRYPSSKRSPYVAFPAGRDVTWNDLAHSWRVVSPNRDIEKNSITFEIPYFIEKSPNLSPSLSPRSGSQTWLLFVISYLPL</sequence>
<organism evidence="2 3">
    <name type="scientific">Araneus ventricosus</name>
    <name type="common">Orbweaver spider</name>
    <name type="synonym">Epeira ventricosa</name>
    <dbReference type="NCBI Taxonomy" id="182803"/>
    <lineage>
        <taxon>Eukaryota</taxon>
        <taxon>Metazoa</taxon>
        <taxon>Ecdysozoa</taxon>
        <taxon>Arthropoda</taxon>
        <taxon>Chelicerata</taxon>
        <taxon>Arachnida</taxon>
        <taxon>Araneae</taxon>
        <taxon>Araneomorphae</taxon>
        <taxon>Entelegynae</taxon>
        <taxon>Araneoidea</taxon>
        <taxon>Araneidae</taxon>
        <taxon>Araneus</taxon>
    </lineage>
</organism>
<name>A0A4Y2H7C1_ARAVE</name>
<evidence type="ECO:0000313" key="2">
    <source>
        <dbReference type="EMBL" id="GBM62010.1"/>
    </source>
</evidence>
<accession>A0A4Y2H7C1</accession>
<keyword evidence="3" id="KW-1185">Reference proteome</keyword>
<dbReference type="Proteomes" id="UP000499080">
    <property type="component" value="Unassembled WGS sequence"/>
</dbReference>
<dbReference type="AlphaFoldDB" id="A0A4Y2H7C1"/>
<gene>
    <name evidence="2" type="ORF">AVEN_125288_1</name>
</gene>
<evidence type="ECO:0000313" key="3">
    <source>
        <dbReference type="Proteomes" id="UP000499080"/>
    </source>
</evidence>
<proteinExistence type="predicted"/>
<reference evidence="2 3" key="1">
    <citation type="journal article" date="2019" name="Sci. Rep.">
        <title>Orb-weaving spider Araneus ventricosus genome elucidates the spidroin gene catalogue.</title>
        <authorList>
            <person name="Kono N."/>
            <person name="Nakamura H."/>
            <person name="Ohtoshi R."/>
            <person name="Moran D.A.P."/>
            <person name="Shinohara A."/>
            <person name="Yoshida Y."/>
            <person name="Fujiwara M."/>
            <person name="Mori M."/>
            <person name="Tomita M."/>
            <person name="Arakawa K."/>
        </authorList>
    </citation>
    <scope>NUCLEOTIDE SEQUENCE [LARGE SCALE GENOMIC DNA]</scope>
</reference>
<evidence type="ECO:0000256" key="1">
    <source>
        <dbReference type="SAM" id="MobiDB-lite"/>
    </source>
</evidence>
<dbReference type="EMBL" id="BGPR01102108">
    <property type="protein sequence ID" value="GBM62010.1"/>
    <property type="molecule type" value="Genomic_DNA"/>
</dbReference>